<comment type="subcellular location">
    <subcellularLocation>
        <location evidence="1">Membrane</location>
        <topology evidence="1">Multi-pass membrane protein</topology>
    </subcellularLocation>
</comment>
<dbReference type="InterPro" id="IPR011701">
    <property type="entry name" value="MFS"/>
</dbReference>
<dbReference type="Pfam" id="PF07690">
    <property type="entry name" value="MFS_1"/>
    <property type="match status" value="1"/>
</dbReference>
<dbReference type="SUPFAM" id="SSF103473">
    <property type="entry name" value="MFS general substrate transporter"/>
    <property type="match status" value="1"/>
</dbReference>
<feature type="transmembrane region" description="Helical" evidence="5">
    <location>
        <begin position="6"/>
        <end position="26"/>
    </location>
</feature>
<sequence>MSLYAFTANFGSASLAPALTSLLPVFHGTQSFASLSHLVAYNVLLIGLSNIFWVPLASTFGSRPVLIAAMSVGVAASVWCGVEGRFGALLAARALQGVGFGPADSVAASVVGETIYTIFLAGGSFVGGLCGGYIAGLQGYQYIFWITTALMAFVLLGTVLSVPETSFDREKQFLVERESNGPFAGDAVLEEKTANVEMIEQANPSSQSRGETFTYAQSLKIGVYRGHLLRNFLALWLSLAFPGTWIVMLQ</sequence>
<feature type="transmembrane region" description="Helical" evidence="5">
    <location>
        <begin position="142"/>
        <end position="162"/>
    </location>
</feature>
<feature type="transmembrane region" description="Helical" evidence="5">
    <location>
        <begin position="115"/>
        <end position="136"/>
    </location>
</feature>
<evidence type="ECO:0000256" key="4">
    <source>
        <dbReference type="ARBA" id="ARBA00023136"/>
    </source>
</evidence>
<evidence type="ECO:0000256" key="2">
    <source>
        <dbReference type="ARBA" id="ARBA00022692"/>
    </source>
</evidence>
<reference evidence="6 7" key="1">
    <citation type="journal article" date="2023" name="G3 (Bethesda)">
        <title>A chromosome-level genome assembly of Zasmidium syzygii isolated from banana leaves.</title>
        <authorList>
            <person name="van Westerhoven A.C."/>
            <person name="Mehrabi R."/>
            <person name="Talebi R."/>
            <person name="Steentjes M.B.F."/>
            <person name="Corcolon B."/>
            <person name="Chong P.A."/>
            <person name="Kema G.H.J."/>
            <person name="Seidl M.F."/>
        </authorList>
    </citation>
    <scope>NUCLEOTIDE SEQUENCE [LARGE SCALE GENOMIC DNA]</scope>
    <source>
        <strain evidence="6 7">P124</strain>
    </source>
</reference>
<organism evidence="6 7">
    <name type="scientific">Zasmidium cellare</name>
    <name type="common">Wine cellar mold</name>
    <name type="synonym">Racodium cellare</name>
    <dbReference type="NCBI Taxonomy" id="395010"/>
    <lineage>
        <taxon>Eukaryota</taxon>
        <taxon>Fungi</taxon>
        <taxon>Dikarya</taxon>
        <taxon>Ascomycota</taxon>
        <taxon>Pezizomycotina</taxon>
        <taxon>Dothideomycetes</taxon>
        <taxon>Dothideomycetidae</taxon>
        <taxon>Mycosphaerellales</taxon>
        <taxon>Mycosphaerellaceae</taxon>
        <taxon>Zasmidium</taxon>
    </lineage>
</organism>
<evidence type="ECO:0008006" key="8">
    <source>
        <dbReference type="Google" id="ProtNLM"/>
    </source>
</evidence>
<keyword evidence="4 5" id="KW-0472">Membrane</keyword>
<gene>
    <name evidence="6" type="ORF">PRZ48_006692</name>
</gene>
<dbReference type="Gene3D" id="1.20.1250.20">
    <property type="entry name" value="MFS general substrate transporter like domains"/>
    <property type="match status" value="1"/>
</dbReference>
<dbReference type="PANTHER" id="PTHR23502">
    <property type="entry name" value="MAJOR FACILITATOR SUPERFAMILY"/>
    <property type="match status" value="1"/>
</dbReference>
<comment type="caution">
    <text evidence="6">The sequence shown here is derived from an EMBL/GenBank/DDBJ whole genome shotgun (WGS) entry which is preliminary data.</text>
</comment>
<feature type="transmembrane region" description="Helical" evidence="5">
    <location>
        <begin position="38"/>
        <end position="58"/>
    </location>
</feature>
<evidence type="ECO:0000313" key="6">
    <source>
        <dbReference type="EMBL" id="KAK4503264.1"/>
    </source>
</evidence>
<dbReference type="EMBL" id="JAXOVC010000004">
    <property type="protein sequence ID" value="KAK4503264.1"/>
    <property type="molecule type" value="Genomic_DNA"/>
</dbReference>
<dbReference type="PANTHER" id="PTHR23502:SF181">
    <property type="entry name" value="MAJOR FACILITATOR SUPERFAMILY (MFS) PROFILE DOMAIN-CONTAINING PROTEIN"/>
    <property type="match status" value="1"/>
</dbReference>
<dbReference type="InterPro" id="IPR036259">
    <property type="entry name" value="MFS_trans_sf"/>
</dbReference>
<keyword evidence="3 5" id="KW-1133">Transmembrane helix</keyword>
<evidence type="ECO:0000256" key="5">
    <source>
        <dbReference type="SAM" id="Phobius"/>
    </source>
</evidence>
<evidence type="ECO:0000256" key="3">
    <source>
        <dbReference type="ARBA" id="ARBA00022989"/>
    </source>
</evidence>
<accession>A0ABR0EPG3</accession>
<keyword evidence="2 5" id="KW-0812">Transmembrane</keyword>
<feature type="transmembrane region" description="Helical" evidence="5">
    <location>
        <begin position="64"/>
        <end position="82"/>
    </location>
</feature>
<protein>
    <recommendedName>
        <fullName evidence="8">Major facilitator superfamily (MFS) profile domain-containing protein</fullName>
    </recommendedName>
</protein>
<name>A0ABR0EPG3_ZASCE</name>
<keyword evidence="7" id="KW-1185">Reference proteome</keyword>
<proteinExistence type="predicted"/>
<evidence type="ECO:0000313" key="7">
    <source>
        <dbReference type="Proteomes" id="UP001305779"/>
    </source>
</evidence>
<dbReference type="Proteomes" id="UP001305779">
    <property type="component" value="Unassembled WGS sequence"/>
</dbReference>
<feature type="transmembrane region" description="Helical" evidence="5">
    <location>
        <begin position="228"/>
        <end position="248"/>
    </location>
</feature>
<evidence type="ECO:0000256" key="1">
    <source>
        <dbReference type="ARBA" id="ARBA00004141"/>
    </source>
</evidence>